<evidence type="ECO:0000256" key="2">
    <source>
        <dbReference type="ARBA" id="ARBA00022723"/>
    </source>
</evidence>
<keyword evidence="3" id="KW-0378">Hydrolase</keyword>
<feature type="signal peptide" evidence="6">
    <location>
        <begin position="1"/>
        <end position="20"/>
    </location>
</feature>
<name>A0A080WRF4_TRIRC</name>
<dbReference type="VEuPathDB" id="FungiDB:TERG_11783"/>
<dbReference type="OrthoDB" id="5421433at2759"/>
<keyword evidence="1" id="KW-0645">Protease</keyword>
<evidence type="ECO:0000313" key="9">
    <source>
        <dbReference type="Proteomes" id="UP000008864"/>
    </source>
</evidence>
<dbReference type="HOGENOM" id="CLU_139927_0_0_1"/>
<evidence type="ECO:0000259" key="7">
    <source>
        <dbReference type="Pfam" id="PF07504"/>
    </source>
</evidence>
<feature type="domain" description="FTP" evidence="7">
    <location>
        <begin position="83"/>
        <end position="121"/>
    </location>
</feature>
<dbReference type="EMBL" id="GG700649">
    <property type="protein sequence ID" value="KFL60733.1"/>
    <property type="molecule type" value="Genomic_DNA"/>
</dbReference>
<keyword evidence="4" id="KW-0862">Zinc</keyword>
<sequence>MHGLLLAAAGLLSLPLHVVAHPQPSTSLAGRGVDLDAYRMADRSSYMSSDDMKLKQPAIASLSGGNYVDTATEVVKRMMPGMTFRMADDHYVGESGISHLYFRQTMHGMDIDNADFNVNVSLTKHCMYLLQTNAAHQPKIDWQRRKSPFLWTLLLHRPCS</sequence>
<evidence type="ECO:0000256" key="3">
    <source>
        <dbReference type="ARBA" id="ARBA00022801"/>
    </source>
</evidence>
<evidence type="ECO:0000256" key="5">
    <source>
        <dbReference type="ARBA" id="ARBA00023049"/>
    </source>
</evidence>
<dbReference type="InterPro" id="IPR011096">
    <property type="entry name" value="FTP_domain"/>
</dbReference>
<dbReference type="GO" id="GO:0006508">
    <property type="term" value="P:proteolysis"/>
    <property type="evidence" value="ECO:0007669"/>
    <property type="project" value="UniProtKB-KW"/>
</dbReference>
<feature type="chain" id="PRO_5001752403" evidence="6">
    <location>
        <begin position="21"/>
        <end position="160"/>
    </location>
</feature>
<dbReference type="AlphaFoldDB" id="A0A080WRF4"/>
<keyword evidence="6" id="KW-0732">Signal</keyword>
<dbReference type="GO" id="GO:0008237">
    <property type="term" value="F:metallopeptidase activity"/>
    <property type="evidence" value="ECO:0007669"/>
    <property type="project" value="UniProtKB-KW"/>
</dbReference>
<reference evidence="9" key="1">
    <citation type="journal article" date="2012" name="MBio">
        <title>Comparative genome analysis of Trichophyton rubrum and related dermatophytes reveals candidate genes involved in infection.</title>
        <authorList>
            <person name="Martinez D.A."/>
            <person name="Oliver B.G."/>
            <person name="Graeser Y."/>
            <person name="Goldberg J.M."/>
            <person name="Li W."/>
            <person name="Martinez-Rossi N.M."/>
            <person name="Monod M."/>
            <person name="Shelest E."/>
            <person name="Barton R.C."/>
            <person name="Birch E."/>
            <person name="Brakhage A.A."/>
            <person name="Chen Z."/>
            <person name="Gurr S.J."/>
            <person name="Heiman D."/>
            <person name="Heitman J."/>
            <person name="Kosti I."/>
            <person name="Rossi A."/>
            <person name="Saif S."/>
            <person name="Samalova M."/>
            <person name="Saunders C.W."/>
            <person name="Shea T."/>
            <person name="Summerbell R.C."/>
            <person name="Xu J."/>
            <person name="Young S."/>
            <person name="Zeng Q."/>
            <person name="Birren B.W."/>
            <person name="Cuomo C.A."/>
            <person name="White T.C."/>
        </authorList>
    </citation>
    <scope>NUCLEOTIDE SEQUENCE [LARGE SCALE GENOMIC DNA]</scope>
    <source>
        <strain evidence="9">ATCC MYA-4607 / CBS 118892</strain>
    </source>
</reference>
<protein>
    <submittedName>
        <fullName evidence="8">Extracellular metalloproteinase 5</fullName>
    </submittedName>
</protein>
<dbReference type="GeneID" id="71777160"/>
<dbReference type="GO" id="GO:0046872">
    <property type="term" value="F:metal ion binding"/>
    <property type="evidence" value="ECO:0007669"/>
    <property type="project" value="UniProtKB-KW"/>
</dbReference>
<dbReference type="RefSeq" id="XP_047605542.1">
    <property type="nucleotide sequence ID" value="XM_047750844.1"/>
</dbReference>
<keyword evidence="5" id="KW-0482">Metalloprotease</keyword>
<evidence type="ECO:0000256" key="6">
    <source>
        <dbReference type="SAM" id="SignalP"/>
    </source>
</evidence>
<evidence type="ECO:0000256" key="4">
    <source>
        <dbReference type="ARBA" id="ARBA00022833"/>
    </source>
</evidence>
<dbReference type="InParanoid" id="A0A080WRF4"/>
<organism evidence="8 9">
    <name type="scientific">Trichophyton rubrum (strain ATCC MYA-4607 / CBS 118892)</name>
    <name type="common">Athlete's foot fungus</name>
    <dbReference type="NCBI Taxonomy" id="559305"/>
    <lineage>
        <taxon>Eukaryota</taxon>
        <taxon>Fungi</taxon>
        <taxon>Dikarya</taxon>
        <taxon>Ascomycota</taxon>
        <taxon>Pezizomycotina</taxon>
        <taxon>Eurotiomycetes</taxon>
        <taxon>Eurotiomycetidae</taxon>
        <taxon>Onygenales</taxon>
        <taxon>Arthrodermataceae</taxon>
        <taxon>Trichophyton</taxon>
    </lineage>
</organism>
<accession>A0A080WRF4</accession>
<gene>
    <name evidence="8" type="ORF">TERG_11783</name>
</gene>
<dbReference type="Pfam" id="PF07504">
    <property type="entry name" value="FTP"/>
    <property type="match status" value="1"/>
</dbReference>
<proteinExistence type="predicted"/>
<evidence type="ECO:0000313" key="8">
    <source>
        <dbReference type="EMBL" id="KFL60733.1"/>
    </source>
</evidence>
<dbReference type="Proteomes" id="UP000008864">
    <property type="component" value="Unassembled WGS sequence"/>
</dbReference>
<evidence type="ECO:0000256" key="1">
    <source>
        <dbReference type="ARBA" id="ARBA00022670"/>
    </source>
</evidence>
<keyword evidence="2" id="KW-0479">Metal-binding</keyword>
<keyword evidence="9" id="KW-1185">Reference proteome</keyword>
<dbReference type="OMA" id="FRMADDH"/>